<dbReference type="RefSeq" id="WP_059266997.1">
    <property type="nucleotide sequence ID" value="NZ_KQ948378.1"/>
</dbReference>
<dbReference type="Proteomes" id="UP000053398">
    <property type="component" value="Unassembled WGS sequence"/>
</dbReference>
<dbReference type="Gene3D" id="1.10.357.10">
    <property type="entry name" value="Tetracycline Repressor, domain 2"/>
    <property type="match status" value="1"/>
</dbReference>
<organism evidence="6 7">
    <name type="scientific">Streptomyces corchorusii</name>
    <name type="common">Streptomyces chibaensis</name>
    <dbReference type="NCBI Taxonomy" id="1903"/>
    <lineage>
        <taxon>Bacteria</taxon>
        <taxon>Bacillati</taxon>
        <taxon>Actinomycetota</taxon>
        <taxon>Actinomycetes</taxon>
        <taxon>Kitasatosporales</taxon>
        <taxon>Streptomycetaceae</taxon>
        <taxon>Streptomyces</taxon>
    </lineage>
</organism>
<protein>
    <submittedName>
        <fullName evidence="6">TetR family transcriptional regulator</fullName>
    </submittedName>
</protein>
<dbReference type="EMBL" id="LMWP01000068">
    <property type="protein sequence ID" value="KUN15892.1"/>
    <property type="molecule type" value="Genomic_DNA"/>
</dbReference>
<dbReference type="InterPro" id="IPR050109">
    <property type="entry name" value="HTH-type_TetR-like_transc_reg"/>
</dbReference>
<keyword evidence="3" id="KW-0804">Transcription</keyword>
<dbReference type="Pfam" id="PF21597">
    <property type="entry name" value="TetR_C_43"/>
    <property type="match status" value="1"/>
</dbReference>
<keyword evidence="7" id="KW-1185">Reference proteome</keyword>
<evidence type="ECO:0000313" key="6">
    <source>
        <dbReference type="EMBL" id="KUN15892.1"/>
    </source>
</evidence>
<dbReference type="SUPFAM" id="SSF46689">
    <property type="entry name" value="Homeodomain-like"/>
    <property type="match status" value="1"/>
</dbReference>
<dbReference type="InterPro" id="IPR009057">
    <property type="entry name" value="Homeodomain-like_sf"/>
</dbReference>
<dbReference type="GO" id="GO:0000976">
    <property type="term" value="F:transcription cis-regulatory region binding"/>
    <property type="evidence" value="ECO:0007669"/>
    <property type="project" value="TreeGrafter"/>
</dbReference>
<evidence type="ECO:0000256" key="3">
    <source>
        <dbReference type="ARBA" id="ARBA00023163"/>
    </source>
</evidence>
<name>A0A101PQS1_STRCK</name>
<evidence type="ECO:0000259" key="5">
    <source>
        <dbReference type="PROSITE" id="PS50977"/>
    </source>
</evidence>
<accession>A0A101PQS1</accession>
<sequence>MRSDARSNRLRILEAAAEALAAPGDTSLKSIARRAGVGQGTLYRHFPTRESLMLQVYGAEVDELVTAVPALLTTLSPPHALRVWLERLLSLGQGTPEFSEAMRGATAAMTEQCREPYRPLLEALTALVRANEAAGTILPGTTADDVLVLLGPLWHVGPQDEEHTRAARLFDVLIRGLCPSSAVRDATDPGETRRGA</sequence>
<dbReference type="InterPro" id="IPR036271">
    <property type="entry name" value="Tet_transcr_reg_TetR-rel_C_sf"/>
</dbReference>
<dbReference type="PANTHER" id="PTHR30055">
    <property type="entry name" value="HTH-TYPE TRANSCRIPTIONAL REGULATOR RUTR"/>
    <property type="match status" value="1"/>
</dbReference>
<proteinExistence type="predicted"/>
<dbReference type="PROSITE" id="PS50977">
    <property type="entry name" value="HTH_TETR_2"/>
    <property type="match status" value="1"/>
</dbReference>
<dbReference type="SUPFAM" id="SSF48498">
    <property type="entry name" value="Tetracyclin repressor-like, C-terminal domain"/>
    <property type="match status" value="1"/>
</dbReference>
<comment type="caution">
    <text evidence="6">The sequence shown here is derived from an EMBL/GenBank/DDBJ whole genome shotgun (WGS) entry which is preliminary data.</text>
</comment>
<dbReference type="Pfam" id="PF00440">
    <property type="entry name" value="TetR_N"/>
    <property type="match status" value="1"/>
</dbReference>
<feature type="DNA-binding region" description="H-T-H motif" evidence="4">
    <location>
        <begin position="27"/>
        <end position="46"/>
    </location>
</feature>
<dbReference type="AlphaFoldDB" id="A0A101PQS1"/>
<dbReference type="InterPro" id="IPR001647">
    <property type="entry name" value="HTH_TetR"/>
</dbReference>
<keyword evidence="2 4" id="KW-0238">DNA-binding</keyword>
<gene>
    <name evidence="6" type="ORF">AQJ11_42255</name>
</gene>
<keyword evidence="1" id="KW-0805">Transcription regulation</keyword>
<evidence type="ECO:0000256" key="2">
    <source>
        <dbReference type="ARBA" id="ARBA00023125"/>
    </source>
</evidence>
<dbReference type="PANTHER" id="PTHR30055:SF234">
    <property type="entry name" value="HTH-TYPE TRANSCRIPTIONAL REGULATOR BETI"/>
    <property type="match status" value="1"/>
</dbReference>
<dbReference type="InterPro" id="IPR049445">
    <property type="entry name" value="TetR_SbtR-like_C"/>
</dbReference>
<dbReference type="GO" id="GO:0003700">
    <property type="term" value="F:DNA-binding transcription factor activity"/>
    <property type="evidence" value="ECO:0007669"/>
    <property type="project" value="TreeGrafter"/>
</dbReference>
<evidence type="ECO:0000313" key="7">
    <source>
        <dbReference type="Proteomes" id="UP000053398"/>
    </source>
</evidence>
<feature type="domain" description="HTH tetR-type" evidence="5">
    <location>
        <begin position="6"/>
        <end position="64"/>
    </location>
</feature>
<evidence type="ECO:0000256" key="1">
    <source>
        <dbReference type="ARBA" id="ARBA00023015"/>
    </source>
</evidence>
<evidence type="ECO:0000256" key="4">
    <source>
        <dbReference type="PROSITE-ProRule" id="PRU00335"/>
    </source>
</evidence>
<reference evidence="6 7" key="1">
    <citation type="submission" date="2015-10" db="EMBL/GenBank/DDBJ databases">
        <title>Draft genome sequence of Streptomyces corchorusii DSM 40340, type strain for the species Streptomyces corchorusii.</title>
        <authorList>
            <person name="Ruckert C."/>
            <person name="Winkler A."/>
            <person name="Kalinowski J."/>
            <person name="Kampfer P."/>
            <person name="Glaeser S."/>
        </authorList>
    </citation>
    <scope>NUCLEOTIDE SEQUENCE [LARGE SCALE GENOMIC DNA]</scope>
    <source>
        <strain evidence="6 7">DSM 40340</strain>
    </source>
</reference>